<dbReference type="EMBL" id="LFND01000005">
    <property type="protein sequence ID" value="KMQ61330.1"/>
    <property type="molecule type" value="Genomic_DNA"/>
</dbReference>
<dbReference type="Proteomes" id="UP000036261">
    <property type="component" value="Unassembled WGS sequence"/>
</dbReference>
<feature type="transmembrane region" description="Helical" evidence="1">
    <location>
        <begin position="9"/>
        <end position="33"/>
    </location>
</feature>
<feature type="transmembrane region" description="Helical" evidence="1">
    <location>
        <begin position="73"/>
        <end position="92"/>
    </location>
</feature>
<sequence length="98" mass="11561">MEKINIRNLAILSFIIFLLNFSAFVFIDILEFIKPYSSFNKRISFFILFPLNVIGIIISFAVIIKNTINKGKIFYTLLCFPLLLILFYFFFLKGVYLK</sequence>
<reference evidence="2 3" key="1">
    <citation type="journal article" date="2013" name="Int. J. Syst. Evol. Microbiol.">
        <title>Chryseobacterium angstadtii sp. nov., isolated from a newt tank.</title>
        <authorList>
            <person name="Kirk K.E."/>
            <person name="Hoffman J.A."/>
            <person name="Smith K.A."/>
            <person name="Strahan B.L."/>
            <person name="Failor K.C."/>
            <person name="Krebs J.E."/>
            <person name="Gale A.N."/>
            <person name="Do T.D."/>
            <person name="Sontag T.C."/>
            <person name="Batties A.M."/>
            <person name="Mistiszyn K."/>
            <person name="Newman J.D."/>
        </authorList>
    </citation>
    <scope>NUCLEOTIDE SEQUENCE [LARGE SCALE GENOMIC DNA]</scope>
    <source>
        <strain evidence="2 3">KM</strain>
    </source>
</reference>
<keyword evidence="1" id="KW-0812">Transmembrane</keyword>
<comment type="caution">
    <text evidence="2">The sequence shown here is derived from an EMBL/GenBank/DDBJ whole genome shotgun (WGS) entry which is preliminary data.</text>
</comment>
<protein>
    <submittedName>
        <fullName evidence="2">Uncharacterized protein</fullName>
    </submittedName>
</protein>
<keyword evidence="1" id="KW-1133">Transmembrane helix</keyword>
<dbReference type="PATRIC" id="fig|558151.6.peg.3158"/>
<evidence type="ECO:0000313" key="3">
    <source>
        <dbReference type="Proteomes" id="UP000036261"/>
    </source>
</evidence>
<accession>A0A0J7KW29</accession>
<keyword evidence="1" id="KW-0472">Membrane</keyword>
<feature type="transmembrane region" description="Helical" evidence="1">
    <location>
        <begin position="45"/>
        <end position="64"/>
    </location>
</feature>
<organism evidence="2 3">
    <name type="scientific">Chryseobacterium angstadtii</name>
    <dbReference type="NCBI Taxonomy" id="558151"/>
    <lineage>
        <taxon>Bacteria</taxon>
        <taxon>Pseudomonadati</taxon>
        <taxon>Bacteroidota</taxon>
        <taxon>Flavobacteriia</taxon>
        <taxon>Flavobacteriales</taxon>
        <taxon>Weeksellaceae</taxon>
        <taxon>Chryseobacterium group</taxon>
        <taxon>Chryseobacterium</taxon>
    </lineage>
</organism>
<proteinExistence type="predicted"/>
<gene>
    <name evidence="2" type="ORF">ACM46_14935</name>
</gene>
<evidence type="ECO:0000256" key="1">
    <source>
        <dbReference type="SAM" id="Phobius"/>
    </source>
</evidence>
<keyword evidence="3" id="KW-1185">Reference proteome</keyword>
<name>A0A0J7KW29_9FLAO</name>
<dbReference type="AlphaFoldDB" id="A0A0J7KW29"/>
<evidence type="ECO:0000313" key="2">
    <source>
        <dbReference type="EMBL" id="KMQ61330.1"/>
    </source>
</evidence>